<comment type="caution">
    <text evidence="2">The sequence shown here is derived from an EMBL/GenBank/DDBJ whole genome shotgun (WGS) entry which is preliminary data.</text>
</comment>
<feature type="compositionally biased region" description="Basic and acidic residues" evidence="1">
    <location>
        <begin position="1"/>
        <end position="10"/>
    </location>
</feature>
<evidence type="ECO:0000313" key="2">
    <source>
        <dbReference type="EMBL" id="MBN2066953.1"/>
    </source>
</evidence>
<reference evidence="2" key="1">
    <citation type="submission" date="2021-01" db="EMBL/GenBank/DDBJ databases">
        <title>Active Sulfur Cycling in an Early Earth Analoge.</title>
        <authorList>
            <person name="Hahn C.R."/>
            <person name="Youssef N.H."/>
            <person name="Elshahed M."/>
        </authorList>
    </citation>
    <scope>NUCLEOTIDE SEQUENCE</scope>
    <source>
        <strain evidence="2">Zod_Metabat.1151</strain>
    </source>
</reference>
<evidence type="ECO:0000256" key="1">
    <source>
        <dbReference type="SAM" id="MobiDB-lite"/>
    </source>
</evidence>
<gene>
    <name evidence="2" type="ORF">JW744_00615</name>
</gene>
<accession>A0A938YMK4</accession>
<name>A0A938YMK4_9ARCH</name>
<dbReference type="EMBL" id="JAFGDB010000008">
    <property type="protein sequence ID" value="MBN2066953.1"/>
    <property type="molecule type" value="Genomic_DNA"/>
</dbReference>
<dbReference type="Proteomes" id="UP000809243">
    <property type="component" value="Unassembled WGS sequence"/>
</dbReference>
<feature type="region of interest" description="Disordered" evidence="1">
    <location>
        <begin position="1"/>
        <end position="34"/>
    </location>
</feature>
<organism evidence="2 3">
    <name type="scientific">Candidatus Iainarchaeum sp</name>
    <dbReference type="NCBI Taxonomy" id="3101447"/>
    <lineage>
        <taxon>Archaea</taxon>
        <taxon>Candidatus Iainarchaeota</taxon>
        <taxon>Candidatus Iainarchaeia</taxon>
        <taxon>Candidatus Iainarchaeales</taxon>
        <taxon>Candidatus Iainarchaeaceae</taxon>
        <taxon>Candidatus Iainarchaeum</taxon>
    </lineage>
</organism>
<evidence type="ECO:0000313" key="3">
    <source>
        <dbReference type="Proteomes" id="UP000809243"/>
    </source>
</evidence>
<proteinExistence type="predicted"/>
<sequence length="118" mass="13001">MARMHGDIVKRSSRGTLTGPQKVGGHRKRPLSSKITLAKRLPPEYVEEILKMAKNVPAEHRTSLTKASIYIARHMPFPEPVASNQVVTLLSKHGLEAQFLNKGGRGSARKPNKGKAKK</sequence>
<dbReference type="AlphaFoldDB" id="A0A938YMK4"/>
<protein>
    <submittedName>
        <fullName evidence="2">Uncharacterized protein</fullName>
    </submittedName>
</protein>